<reference evidence="1 2" key="1">
    <citation type="submission" date="2014-12" db="EMBL/GenBank/DDBJ databases">
        <title>Genome sequence of Morococcus cerebrosus.</title>
        <authorList>
            <person name="Shin S.-K."/>
            <person name="Yi H."/>
        </authorList>
    </citation>
    <scope>NUCLEOTIDE SEQUENCE [LARGE SCALE GENOMIC DNA]</scope>
    <source>
        <strain evidence="1 2">CIP 81.93</strain>
    </source>
</reference>
<protein>
    <submittedName>
        <fullName evidence="1">Uncharacterized protein</fullName>
    </submittedName>
</protein>
<sequence length="39" mass="4756">MFCIFYRTVCTEYAHSMQLQIESVNKNVVRFFKKVPFLH</sequence>
<evidence type="ECO:0000313" key="2">
    <source>
        <dbReference type="Proteomes" id="UP000031390"/>
    </source>
</evidence>
<organism evidence="1 2">
    <name type="scientific">Morococcus cerebrosus</name>
    <dbReference type="NCBI Taxonomy" id="1056807"/>
    <lineage>
        <taxon>Bacteria</taxon>
        <taxon>Pseudomonadati</taxon>
        <taxon>Pseudomonadota</taxon>
        <taxon>Betaproteobacteria</taxon>
        <taxon>Neisseriales</taxon>
        <taxon>Neisseriaceae</taxon>
        <taxon>Morococcus</taxon>
    </lineage>
</organism>
<dbReference type="Proteomes" id="UP000031390">
    <property type="component" value="Unassembled WGS sequence"/>
</dbReference>
<dbReference type="EMBL" id="JUFZ01000010">
    <property type="protein sequence ID" value="KIC13030.1"/>
    <property type="molecule type" value="Genomic_DNA"/>
</dbReference>
<dbReference type="AlphaFoldDB" id="A0A0C1H3H6"/>
<gene>
    <name evidence="1" type="ORF">MCC93_02750</name>
</gene>
<name>A0A0C1H3H6_9NEIS</name>
<comment type="caution">
    <text evidence="1">The sequence shown here is derived from an EMBL/GenBank/DDBJ whole genome shotgun (WGS) entry which is preliminary data.</text>
</comment>
<accession>A0A0C1H3H6</accession>
<proteinExistence type="predicted"/>
<evidence type="ECO:0000313" key="1">
    <source>
        <dbReference type="EMBL" id="KIC13030.1"/>
    </source>
</evidence>